<reference evidence="3 5" key="3">
    <citation type="journal article" date="2016" name="Proc. Natl. Acad. Sci. U.S.A.">
        <title>Comparative genomics of biotechnologically important yeasts.</title>
        <authorList>
            <person name="Riley R."/>
            <person name="Haridas S."/>
            <person name="Wolfe K.H."/>
            <person name="Lopes M.R."/>
            <person name="Hittinger C.T."/>
            <person name="Goeker M."/>
            <person name="Salamov A.A."/>
            <person name="Wisecaver J.H."/>
            <person name="Long T.M."/>
            <person name="Calvey C.H."/>
            <person name="Aerts A.L."/>
            <person name="Barry K.W."/>
            <person name="Choi C."/>
            <person name="Clum A."/>
            <person name="Coughlan A.Y."/>
            <person name="Deshpande S."/>
            <person name="Douglass A.P."/>
            <person name="Hanson S.J."/>
            <person name="Klenk H.-P."/>
            <person name="LaButti K.M."/>
            <person name="Lapidus A."/>
            <person name="Lindquist E.A."/>
            <person name="Lipzen A.M."/>
            <person name="Meier-Kolthoff J.P."/>
            <person name="Ohm R.A."/>
            <person name="Otillar R.P."/>
            <person name="Pangilinan J.L."/>
            <person name="Peng Y."/>
            <person name="Rokas A."/>
            <person name="Rosa C.A."/>
            <person name="Scheuner C."/>
            <person name="Sibirny A.A."/>
            <person name="Slot J.C."/>
            <person name="Stielow J.B."/>
            <person name="Sun H."/>
            <person name="Kurtzman C.P."/>
            <person name="Blackwell M."/>
            <person name="Grigoriev I.V."/>
            <person name="Jeffries T.W."/>
        </authorList>
    </citation>
    <scope>NUCLEOTIDE SEQUENCE [LARGE SCALE GENOMIC DNA]</scope>
    <source>
        <strain evidence="5">ATCC 18201 / CBS 1600 / BCRC 20928 / JCM 3617 / NBRC 0987 / NRRL Y-1542</strain>
        <strain evidence="3">NRRL Y-1542</strain>
    </source>
</reference>
<dbReference type="EMBL" id="KV453927">
    <property type="protein sequence ID" value="ODV75076.1"/>
    <property type="molecule type" value="Genomic_DNA"/>
</dbReference>
<name>A0A0H5C1F0_CYBJN</name>
<feature type="compositionally biased region" description="Basic and acidic residues" evidence="1">
    <location>
        <begin position="74"/>
        <end position="93"/>
    </location>
</feature>
<accession>A0A1E4S6D9</accession>
<feature type="compositionally biased region" description="Low complexity" evidence="1">
    <location>
        <begin position="1"/>
        <end position="15"/>
    </location>
</feature>
<keyword evidence="5" id="KW-1185">Reference proteome</keyword>
<reference evidence="4" key="2">
    <citation type="journal article" date="2015" name="J. Biotechnol.">
        <title>The structure of the Cyberlindnera jadinii genome and its relation to Candida utilis analyzed by the occurrence of single nucleotide polymorphisms.</title>
        <authorList>
            <person name="Rupp O."/>
            <person name="Brinkrolf K."/>
            <person name="Buerth C."/>
            <person name="Kunigo M."/>
            <person name="Schneider J."/>
            <person name="Jaenicke S."/>
            <person name="Goesmann A."/>
            <person name="Puehler A."/>
            <person name="Jaeger K.-E."/>
            <person name="Ernst J.F."/>
        </authorList>
    </citation>
    <scope>NUCLEOTIDE SEQUENCE [LARGE SCALE GENOMIC DNA]</scope>
    <source>
        <strain evidence="4">ATCC 18201 / CBS 1600 / BCRC 20928 / JCM 3617 / NBRC 0987 / NRRL Y-1542</strain>
    </source>
</reference>
<reference evidence="2" key="1">
    <citation type="submission" date="2014-12" db="EMBL/GenBank/DDBJ databases">
        <authorList>
            <person name="Jaenicke S."/>
        </authorList>
    </citation>
    <scope>NUCLEOTIDE SEQUENCE [LARGE SCALE GENOMIC DNA]</scope>
    <source>
        <strain evidence="2">CBS1600</strain>
    </source>
</reference>
<feature type="region of interest" description="Disordered" evidence="1">
    <location>
        <begin position="1"/>
        <end position="32"/>
    </location>
</feature>
<dbReference type="RefSeq" id="XP_020072115.1">
    <property type="nucleotide sequence ID" value="XM_020213620.1"/>
</dbReference>
<dbReference type="GeneID" id="30988016"/>
<feature type="region of interest" description="Disordered" evidence="1">
    <location>
        <begin position="53"/>
        <end position="105"/>
    </location>
</feature>
<protein>
    <submittedName>
        <fullName evidence="2">Uncharacterized protein</fullName>
    </submittedName>
</protein>
<accession>A0A0H5C1F0</accession>
<dbReference type="Proteomes" id="UP000038830">
    <property type="component" value="Unassembled WGS sequence"/>
</dbReference>
<proteinExistence type="predicted"/>
<evidence type="ECO:0000313" key="3">
    <source>
        <dbReference type="EMBL" id="ODV75076.1"/>
    </source>
</evidence>
<dbReference type="Proteomes" id="UP000094389">
    <property type="component" value="Unassembled WGS sequence"/>
</dbReference>
<gene>
    <name evidence="2" type="ORF">BN1211_1339</name>
    <name evidence="3" type="ORF">CYBJADRAFT_161548</name>
</gene>
<organism evidence="2 4">
    <name type="scientific">Cyberlindnera jadinii (strain ATCC 18201 / CBS 1600 / BCRC 20928 / JCM 3617 / NBRC 0987 / NRRL Y-1542)</name>
    <name type="common">Torula yeast</name>
    <name type="synonym">Candida utilis</name>
    <dbReference type="NCBI Taxonomy" id="983966"/>
    <lineage>
        <taxon>Eukaryota</taxon>
        <taxon>Fungi</taxon>
        <taxon>Dikarya</taxon>
        <taxon>Ascomycota</taxon>
        <taxon>Saccharomycotina</taxon>
        <taxon>Saccharomycetes</taxon>
        <taxon>Phaffomycetales</taxon>
        <taxon>Phaffomycetaceae</taxon>
        <taxon>Cyberlindnera</taxon>
    </lineage>
</organism>
<evidence type="ECO:0000313" key="2">
    <source>
        <dbReference type="EMBL" id="CEP21287.1"/>
    </source>
</evidence>
<sequence length="105" mass="11598">MAQKQKISAKKNNNSKTKKSFKVSKSSSRTTASKVIASNSLDLADIINAAAIAGKGQKGRKQESKSTMLQTNKMQEDIKKDKEMINNGKEETQKTQNLLDKLDLL</sequence>
<dbReference type="AlphaFoldDB" id="A0A0H5C1F0"/>
<evidence type="ECO:0000313" key="5">
    <source>
        <dbReference type="Proteomes" id="UP000094389"/>
    </source>
</evidence>
<evidence type="ECO:0000256" key="1">
    <source>
        <dbReference type="SAM" id="MobiDB-lite"/>
    </source>
</evidence>
<dbReference type="EMBL" id="CDQK01000002">
    <property type="protein sequence ID" value="CEP21287.1"/>
    <property type="molecule type" value="Genomic_DNA"/>
</dbReference>
<evidence type="ECO:0000313" key="4">
    <source>
        <dbReference type="Proteomes" id="UP000038830"/>
    </source>
</evidence>